<reference evidence="1" key="1">
    <citation type="submission" date="2018-05" db="EMBL/GenBank/DDBJ databases">
        <authorList>
            <person name="Lanie J.A."/>
            <person name="Ng W.-L."/>
            <person name="Kazmierczak K.M."/>
            <person name="Andrzejewski T.M."/>
            <person name="Davidsen T.M."/>
            <person name="Wayne K.J."/>
            <person name="Tettelin H."/>
            <person name="Glass J.I."/>
            <person name="Rusch D."/>
            <person name="Podicherti R."/>
            <person name="Tsui H.-C.T."/>
            <person name="Winkler M.E."/>
        </authorList>
    </citation>
    <scope>NUCLEOTIDE SEQUENCE</scope>
</reference>
<dbReference type="EMBL" id="UINC01106666">
    <property type="protein sequence ID" value="SVC71480.1"/>
    <property type="molecule type" value="Genomic_DNA"/>
</dbReference>
<proteinExistence type="predicted"/>
<gene>
    <name evidence="1" type="ORF">METZ01_LOCUS324334</name>
</gene>
<name>A0A382PF97_9ZZZZ</name>
<protein>
    <submittedName>
        <fullName evidence="1">Uncharacterized protein</fullName>
    </submittedName>
</protein>
<sequence length="98" mass="10993">MFMVNGLQGWNLGGALVNCKPTPRSESAPRIQKGKIRWLSINRNQPSASRLVHTRNRSQQAEGIRVMRVVIDFASLTHFNQFTGIHDIHPISITGDNT</sequence>
<evidence type="ECO:0000313" key="1">
    <source>
        <dbReference type="EMBL" id="SVC71480.1"/>
    </source>
</evidence>
<accession>A0A382PF97</accession>
<organism evidence="1">
    <name type="scientific">marine metagenome</name>
    <dbReference type="NCBI Taxonomy" id="408172"/>
    <lineage>
        <taxon>unclassified sequences</taxon>
        <taxon>metagenomes</taxon>
        <taxon>ecological metagenomes</taxon>
    </lineage>
</organism>
<dbReference type="AlphaFoldDB" id="A0A382PF97"/>
<feature type="non-terminal residue" evidence="1">
    <location>
        <position position="98"/>
    </location>
</feature>